<dbReference type="PANTHER" id="PTHR33706:SF1">
    <property type="entry name" value="TPR REPEAT PROTEIN"/>
    <property type="match status" value="1"/>
</dbReference>
<dbReference type="PANTHER" id="PTHR33706">
    <property type="entry name" value="MORN VARIANT REPEAT PROTEIN"/>
    <property type="match status" value="1"/>
</dbReference>
<keyword evidence="2" id="KW-1185">Reference proteome</keyword>
<name>A0A8S1RP77_9CILI</name>
<gene>
    <name evidence="1" type="ORF">PSON_ATCC_30995.1.T1980001</name>
</gene>
<proteinExistence type="predicted"/>
<reference evidence="1" key="1">
    <citation type="submission" date="2021-01" db="EMBL/GenBank/DDBJ databases">
        <authorList>
            <consortium name="Genoscope - CEA"/>
            <person name="William W."/>
        </authorList>
    </citation>
    <scope>NUCLEOTIDE SEQUENCE</scope>
</reference>
<dbReference type="Proteomes" id="UP000692954">
    <property type="component" value="Unassembled WGS sequence"/>
</dbReference>
<accession>A0A8S1RP77</accession>
<protein>
    <submittedName>
        <fullName evidence="1">Uncharacterized protein</fullName>
    </submittedName>
</protein>
<sequence length="132" mass="16012">MWIELWEGFNDNAQVTYVGEYNIKGMKMGRWNIWHQEKYGDDKNNQIGGGQYEEQQDGICVKVGMWIEVWEGFNDNAQVTYSGQYNLNGVKVGQWEIMYRKNEDEPFKKYKYIRWIILLVTKRFFNQNWRMD</sequence>
<dbReference type="OrthoDB" id="321809at2759"/>
<organism evidence="1 2">
    <name type="scientific">Paramecium sonneborni</name>
    <dbReference type="NCBI Taxonomy" id="65129"/>
    <lineage>
        <taxon>Eukaryota</taxon>
        <taxon>Sar</taxon>
        <taxon>Alveolata</taxon>
        <taxon>Ciliophora</taxon>
        <taxon>Intramacronucleata</taxon>
        <taxon>Oligohymenophorea</taxon>
        <taxon>Peniculida</taxon>
        <taxon>Parameciidae</taxon>
        <taxon>Paramecium</taxon>
    </lineage>
</organism>
<dbReference type="EMBL" id="CAJJDN010000198">
    <property type="protein sequence ID" value="CAD8128829.1"/>
    <property type="molecule type" value="Genomic_DNA"/>
</dbReference>
<dbReference type="AlphaFoldDB" id="A0A8S1RP77"/>
<comment type="caution">
    <text evidence="1">The sequence shown here is derived from an EMBL/GenBank/DDBJ whole genome shotgun (WGS) entry which is preliminary data.</text>
</comment>
<evidence type="ECO:0000313" key="1">
    <source>
        <dbReference type="EMBL" id="CAD8128829.1"/>
    </source>
</evidence>
<evidence type="ECO:0000313" key="2">
    <source>
        <dbReference type="Proteomes" id="UP000692954"/>
    </source>
</evidence>